<dbReference type="Gene3D" id="1.20.1250.20">
    <property type="entry name" value="MFS general substrate transporter like domains"/>
    <property type="match status" value="1"/>
</dbReference>
<dbReference type="InterPro" id="IPR036259">
    <property type="entry name" value="MFS_trans_sf"/>
</dbReference>
<dbReference type="Pfam" id="PF00854">
    <property type="entry name" value="PTR2"/>
    <property type="match status" value="1"/>
</dbReference>
<comment type="subcellular location">
    <subcellularLocation>
        <location evidence="1 7">Membrane</location>
        <topology evidence="1 7">Multi-pass membrane protein</topology>
    </subcellularLocation>
</comment>
<dbReference type="InterPro" id="IPR018456">
    <property type="entry name" value="PTR2_symporter_CS"/>
</dbReference>
<keyword evidence="3 7" id="KW-0813">Transport</keyword>
<name>A0A6A6BT62_9PEZI</name>
<keyword evidence="6 9" id="KW-0472">Membrane</keyword>
<feature type="transmembrane region" description="Helical" evidence="9">
    <location>
        <begin position="378"/>
        <end position="396"/>
    </location>
</feature>
<feature type="compositionally biased region" description="Low complexity" evidence="8">
    <location>
        <begin position="50"/>
        <end position="59"/>
    </location>
</feature>
<evidence type="ECO:0000256" key="5">
    <source>
        <dbReference type="ARBA" id="ARBA00022989"/>
    </source>
</evidence>
<feature type="compositionally biased region" description="Basic residues" evidence="8">
    <location>
        <begin position="39"/>
        <end position="49"/>
    </location>
</feature>
<gene>
    <name evidence="10" type="ORF">K452DRAFT_348078</name>
</gene>
<dbReference type="GO" id="GO:0071916">
    <property type="term" value="F:dipeptide transmembrane transporter activity"/>
    <property type="evidence" value="ECO:0007669"/>
    <property type="project" value="UniProtKB-ARBA"/>
</dbReference>
<dbReference type="RefSeq" id="XP_033403020.1">
    <property type="nucleotide sequence ID" value="XM_033545515.1"/>
</dbReference>
<evidence type="ECO:0008006" key="12">
    <source>
        <dbReference type="Google" id="ProtNLM"/>
    </source>
</evidence>
<comment type="similarity">
    <text evidence="2 7">Belongs to the major facilitator superfamily. Proton-dependent oligopeptide transporter (POT/PTR) (TC 2.A.17) family.</text>
</comment>
<feature type="transmembrane region" description="Helical" evidence="9">
    <location>
        <begin position="452"/>
        <end position="472"/>
    </location>
</feature>
<feature type="transmembrane region" description="Helical" evidence="9">
    <location>
        <begin position="298"/>
        <end position="320"/>
    </location>
</feature>
<feature type="transmembrane region" description="Helical" evidence="9">
    <location>
        <begin position="215"/>
        <end position="234"/>
    </location>
</feature>
<keyword evidence="5 9" id="KW-1133">Transmembrane helix</keyword>
<evidence type="ECO:0000256" key="2">
    <source>
        <dbReference type="ARBA" id="ARBA00005982"/>
    </source>
</evidence>
<evidence type="ECO:0000256" key="8">
    <source>
        <dbReference type="SAM" id="MobiDB-lite"/>
    </source>
</evidence>
<evidence type="ECO:0000256" key="3">
    <source>
        <dbReference type="ARBA" id="ARBA00022448"/>
    </source>
</evidence>
<sequence>MPSLPHSGSNRGEYASVPQSDDTVELQAFGIAPEASKPRFSRPHARTRSGGRSVSSISIADTTAIDSDEVTSELKRSPTELSESSFDDDGPTEEEKLTLRKIPDALPWSASLVAIVELCERFAYYGLSGPFQNYMANSYQDPSGLPGAIGLNQHGATLLSSFFQFWCYLTPIAGAIVADQYLGKYLTIVYFAMIYMTGILVLFFTSLPVSIENGWALPGLFVAMVVIGVGTGGIKSNVSPLIAEQYRETKPRIKALDSGERVIIDPTLTIERIYMVFYMCINIGSLGAILTTTMEFNVGFWAAYLLPLCAFVVGFTMIVIGKSRIVSRPPSGSVIENSFKALWIAILHKGDLDAARPSNRRYAGFVPWDDAFIDELRVALMACKVFAFFPVFWAAFNQMSNNFVSQAGQMQLHGIPNDVMPNLDAIIVVIFIPIMDRYIYPWLRKLGFPMKPITRITFGFVFAAMGMAYAAYLQHLIYSSAPCFNAPSHCAAGLRPNGSYESNHVHVAFQAPAYLFLAFSEILASVTGLEYAFTKAPPSMKSFIMSLFLLTNAFGAMLGMLISPFARDPELVWMYSGLAVGCLVAAGVFWKTFKKYNAAEDSINEMNAQAKEIALLERSVVDGPA</sequence>
<evidence type="ECO:0000313" key="11">
    <source>
        <dbReference type="Proteomes" id="UP000799438"/>
    </source>
</evidence>
<feature type="transmembrane region" description="Helical" evidence="9">
    <location>
        <begin position="572"/>
        <end position="590"/>
    </location>
</feature>
<feature type="transmembrane region" description="Helical" evidence="9">
    <location>
        <begin position="158"/>
        <end position="178"/>
    </location>
</feature>
<dbReference type="Proteomes" id="UP000799438">
    <property type="component" value="Unassembled WGS sequence"/>
</dbReference>
<feature type="transmembrane region" description="Helical" evidence="9">
    <location>
        <begin position="545"/>
        <end position="566"/>
    </location>
</feature>
<accession>A0A6A6BT62</accession>
<keyword evidence="4 7" id="KW-0812">Transmembrane</keyword>
<dbReference type="GeneID" id="54303023"/>
<feature type="transmembrane region" description="Helical" evidence="9">
    <location>
        <begin position="185"/>
        <end position="209"/>
    </location>
</feature>
<dbReference type="PROSITE" id="PS01023">
    <property type="entry name" value="PTR2_2"/>
    <property type="match status" value="1"/>
</dbReference>
<feature type="transmembrane region" description="Helical" evidence="9">
    <location>
        <begin position="419"/>
        <end position="440"/>
    </location>
</feature>
<dbReference type="FunFam" id="1.20.1250.20:FF:000085">
    <property type="entry name" value="MFS peptide transporter Ptr2"/>
    <property type="match status" value="1"/>
</dbReference>
<evidence type="ECO:0000256" key="1">
    <source>
        <dbReference type="ARBA" id="ARBA00004141"/>
    </source>
</evidence>
<evidence type="ECO:0000256" key="9">
    <source>
        <dbReference type="SAM" id="Phobius"/>
    </source>
</evidence>
<evidence type="ECO:0000256" key="4">
    <source>
        <dbReference type="ARBA" id="ARBA00022692"/>
    </source>
</evidence>
<dbReference type="OrthoDB" id="8904098at2759"/>
<protein>
    <recommendedName>
        <fullName evidence="12">Major facilitator superfamily (MFS) profile domain-containing protein</fullName>
    </recommendedName>
</protein>
<dbReference type="InterPro" id="IPR000109">
    <property type="entry name" value="POT_fam"/>
</dbReference>
<dbReference type="PANTHER" id="PTHR11654">
    <property type="entry name" value="OLIGOPEPTIDE TRANSPORTER-RELATED"/>
    <property type="match status" value="1"/>
</dbReference>
<dbReference type="PROSITE" id="PS01022">
    <property type="entry name" value="PTR2_1"/>
    <property type="match status" value="1"/>
</dbReference>
<keyword evidence="11" id="KW-1185">Reference proteome</keyword>
<dbReference type="AlphaFoldDB" id="A0A6A6BT62"/>
<organism evidence="10 11">
    <name type="scientific">Aplosporella prunicola CBS 121167</name>
    <dbReference type="NCBI Taxonomy" id="1176127"/>
    <lineage>
        <taxon>Eukaryota</taxon>
        <taxon>Fungi</taxon>
        <taxon>Dikarya</taxon>
        <taxon>Ascomycota</taxon>
        <taxon>Pezizomycotina</taxon>
        <taxon>Dothideomycetes</taxon>
        <taxon>Dothideomycetes incertae sedis</taxon>
        <taxon>Botryosphaeriales</taxon>
        <taxon>Aplosporellaceae</taxon>
        <taxon>Aplosporella</taxon>
    </lineage>
</organism>
<proteinExistence type="inferred from homology"/>
<evidence type="ECO:0000313" key="10">
    <source>
        <dbReference type="EMBL" id="KAF2147312.1"/>
    </source>
</evidence>
<feature type="compositionally biased region" description="Polar residues" evidence="8">
    <location>
        <begin position="1"/>
        <end position="10"/>
    </location>
</feature>
<dbReference type="GO" id="GO:0005886">
    <property type="term" value="C:plasma membrane"/>
    <property type="evidence" value="ECO:0007669"/>
    <property type="project" value="UniProtKB-ARBA"/>
</dbReference>
<evidence type="ECO:0000256" key="6">
    <source>
        <dbReference type="ARBA" id="ARBA00023136"/>
    </source>
</evidence>
<dbReference type="EMBL" id="ML995474">
    <property type="protein sequence ID" value="KAF2147312.1"/>
    <property type="molecule type" value="Genomic_DNA"/>
</dbReference>
<evidence type="ECO:0000256" key="7">
    <source>
        <dbReference type="RuleBase" id="RU003755"/>
    </source>
</evidence>
<dbReference type="SUPFAM" id="SSF103473">
    <property type="entry name" value="MFS general substrate transporter"/>
    <property type="match status" value="1"/>
</dbReference>
<reference evidence="10" key="1">
    <citation type="journal article" date="2020" name="Stud. Mycol.">
        <title>101 Dothideomycetes genomes: a test case for predicting lifestyles and emergence of pathogens.</title>
        <authorList>
            <person name="Haridas S."/>
            <person name="Albert R."/>
            <person name="Binder M."/>
            <person name="Bloem J."/>
            <person name="Labutti K."/>
            <person name="Salamov A."/>
            <person name="Andreopoulos B."/>
            <person name="Baker S."/>
            <person name="Barry K."/>
            <person name="Bills G."/>
            <person name="Bluhm B."/>
            <person name="Cannon C."/>
            <person name="Castanera R."/>
            <person name="Culley D."/>
            <person name="Daum C."/>
            <person name="Ezra D."/>
            <person name="Gonzalez J."/>
            <person name="Henrissat B."/>
            <person name="Kuo A."/>
            <person name="Liang C."/>
            <person name="Lipzen A."/>
            <person name="Lutzoni F."/>
            <person name="Magnuson J."/>
            <person name="Mondo S."/>
            <person name="Nolan M."/>
            <person name="Ohm R."/>
            <person name="Pangilinan J."/>
            <person name="Park H.-J."/>
            <person name="Ramirez L."/>
            <person name="Alfaro M."/>
            <person name="Sun H."/>
            <person name="Tritt A."/>
            <person name="Yoshinaga Y."/>
            <person name="Zwiers L.-H."/>
            <person name="Turgeon B."/>
            <person name="Goodwin S."/>
            <person name="Spatafora J."/>
            <person name="Crous P."/>
            <person name="Grigoriev I."/>
        </authorList>
    </citation>
    <scope>NUCLEOTIDE SEQUENCE</scope>
    <source>
        <strain evidence="10">CBS 121167</strain>
    </source>
</reference>
<feature type="region of interest" description="Disordered" evidence="8">
    <location>
        <begin position="1"/>
        <end position="95"/>
    </location>
</feature>
<feature type="transmembrane region" description="Helical" evidence="9">
    <location>
        <begin position="273"/>
        <end position="292"/>
    </location>
</feature>
<feature type="transmembrane region" description="Helical" evidence="9">
    <location>
        <begin position="513"/>
        <end position="533"/>
    </location>
</feature>